<dbReference type="Pfam" id="PF10681">
    <property type="entry name" value="Rot1"/>
    <property type="match status" value="1"/>
</dbReference>
<sequence length="277" mass="30912">MIPSIAALVLCAGLAVAQTTDSLPVTDLVGTWSSKSNSTLTGPGFYDPVKEEFTEPKHTGISYSFSADGHFEEAYYRAVANPTNPKCPKGIIQWQHGSFKKLANGSLTLTPIAVDGRQLYSDPCLYKSAVYTRYNTSELFEVCPFQCDSRPTSSLRYDPTYQTSNKLIQHPLPQRYEVVTDEYHHIPRLNLYKFDGSPLMPLYLAYSPPEMLPTTTLNPLTTSAPGGAKATGKVKRSELPLNHNVINKRTPQQQQADRWWWFGVFLTASGGVLYIFF</sequence>
<dbReference type="AlphaFoldDB" id="A0A6A6HZ94"/>
<keyword evidence="7 11" id="KW-1133">Transmembrane helix</keyword>
<evidence type="ECO:0000256" key="3">
    <source>
        <dbReference type="ARBA" id="ARBA00017291"/>
    </source>
</evidence>
<feature type="signal peptide" evidence="12">
    <location>
        <begin position="1"/>
        <end position="17"/>
    </location>
</feature>
<dbReference type="GeneID" id="54587338"/>
<evidence type="ECO:0000313" key="14">
    <source>
        <dbReference type="Proteomes" id="UP000800094"/>
    </source>
</evidence>
<protein>
    <recommendedName>
        <fullName evidence="3 10">Protein ROT1</fullName>
    </recommendedName>
</protein>
<keyword evidence="14" id="KW-1185">Reference proteome</keyword>
<proteinExistence type="inferred from homology"/>
<dbReference type="RefSeq" id="XP_033678036.1">
    <property type="nucleotide sequence ID" value="XM_033834008.1"/>
</dbReference>
<gene>
    <name evidence="13" type="ORF">BU26DRAFT_570437</name>
</gene>
<keyword evidence="4 11" id="KW-0812">Transmembrane</keyword>
<evidence type="ECO:0000256" key="10">
    <source>
        <dbReference type="PIRNR" id="PIRNR017290"/>
    </source>
</evidence>
<dbReference type="EMBL" id="ML987206">
    <property type="protein sequence ID" value="KAF2243032.1"/>
    <property type="molecule type" value="Genomic_DNA"/>
</dbReference>
<dbReference type="OrthoDB" id="5327821at2759"/>
<comment type="similarity">
    <text evidence="2 10">Belongs to the ROT1 family.</text>
</comment>
<feature type="transmembrane region" description="Helical" evidence="11">
    <location>
        <begin position="259"/>
        <end position="276"/>
    </location>
</feature>
<dbReference type="PANTHER" id="PTHR28090:SF1">
    <property type="entry name" value="PROTEIN ROT1"/>
    <property type="match status" value="1"/>
</dbReference>
<dbReference type="GO" id="GO:0051082">
    <property type="term" value="F:unfolded protein binding"/>
    <property type="evidence" value="ECO:0007669"/>
    <property type="project" value="TreeGrafter"/>
</dbReference>
<dbReference type="PANTHER" id="PTHR28090">
    <property type="entry name" value="PROTEIN ROT1"/>
    <property type="match status" value="1"/>
</dbReference>
<evidence type="ECO:0000256" key="6">
    <source>
        <dbReference type="ARBA" id="ARBA00022824"/>
    </source>
</evidence>
<feature type="chain" id="PRO_5025535495" description="Protein ROT1" evidence="12">
    <location>
        <begin position="18"/>
        <end position="277"/>
    </location>
</feature>
<dbReference type="GO" id="GO:0005789">
    <property type="term" value="C:endoplasmic reticulum membrane"/>
    <property type="evidence" value="ECO:0007669"/>
    <property type="project" value="UniProtKB-SubCell"/>
</dbReference>
<evidence type="ECO:0000313" key="13">
    <source>
        <dbReference type="EMBL" id="KAF2243032.1"/>
    </source>
</evidence>
<evidence type="ECO:0000256" key="5">
    <source>
        <dbReference type="ARBA" id="ARBA00022729"/>
    </source>
</evidence>
<keyword evidence="6 10" id="KW-0256">Endoplasmic reticulum</keyword>
<comment type="function">
    <text evidence="9 10">Required for normal levels of the cell wall 1,6-beta-glucan. Involved in a protein folding machinery chaperoning proteins acting in various physiological processes including cell wall synthesis and lysis of autophagic bodies.</text>
</comment>
<dbReference type="Proteomes" id="UP000800094">
    <property type="component" value="Unassembled WGS sequence"/>
</dbReference>
<reference evidence="13" key="1">
    <citation type="journal article" date="2020" name="Stud. Mycol.">
        <title>101 Dothideomycetes genomes: a test case for predicting lifestyles and emergence of pathogens.</title>
        <authorList>
            <person name="Haridas S."/>
            <person name="Albert R."/>
            <person name="Binder M."/>
            <person name="Bloem J."/>
            <person name="Labutti K."/>
            <person name="Salamov A."/>
            <person name="Andreopoulos B."/>
            <person name="Baker S."/>
            <person name="Barry K."/>
            <person name="Bills G."/>
            <person name="Bluhm B."/>
            <person name="Cannon C."/>
            <person name="Castanera R."/>
            <person name="Culley D."/>
            <person name="Daum C."/>
            <person name="Ezra D."/>
            <person name="Gonzalez J."/>
            <person name="Henrissat B."/>
            <person name="Kuo A."/>
            <person name="Liang C."/>
            <person name="Lipzen A."/>
            <person name="Lutzoni F."/>
            <person name="Magnuson J."/>
            <person name="Mondo S."/>
            <person name="Nolan M."/>
            <person name="Ohm R."/>
            <person name="Pangilinan J."/>
            <person name="Park H.-J."/>
            <person name="Ramirez L."/>
            <person name="Alfaro M."/>
            <person name="Sun H."/>
            <person name="Tritt A."/>
            <person name="Yoshinaga Y."/>
            <person name="Zwiers L.-H."/>
            <person name="Turgeon B."/>
            <person name="Goodwin S."/>
            <person name="Spatafora J."/>
            <person name="Crous P."/>
            <person name="Grigoriev I."/>
        </authorList>
    </citation>
    <scope>NUCLEOTIDE SEQUENCE</scope>
    <source>
        <strain evidence="13">CBS 122368</strain>
    </source>
</reference>
<evidence type="ECO:0000256" key="4">
    <source>
        <dbReference type="ARBA" id="ARBA00022692"/>
    </source>
</evidence>
<comment type="subcellular location">
    <subcellularLocation>
        <location evidence="1">Endoplasmic reticulum membrane</location>
        <topology evidence="1">Single-pass type I membrane protein</topology>
    </subcellularLocation>
</comment>
<evidence type="ECO:0000256" key="11">
    <source>
        <dbReference type="SAM" id="Phobius"/>
    </source>
</evidence>
<evidence type="ECO:0000256" key="7">
    <source>
        <dbReference type="ARBA" id="ARBA00022989"/>
    </source>
</evidence>
<keyword evidence="5 12" id="KW-0732">Signal</keyword>
<keyword evidence="8 10" id="KW-0472">Membrane</keyword>
<accession>A0A6A6HZ94</accession>
<evidence type="ECO:0000256" key="12">
    <source>
        <dbReference type="SAM" id="SignalP"/>
    </source>
</evidence>
<evidence type="ECO:0000256" key="2">
    <source>
        <dbReference type="ARBA" id="ARBA00007149"/>
    </source>
</evidence>
<evidence type="ECO:0000256" key="9">
    <source>
        <dbReference type="ARBA" id="ARBA00024969"/>
    </source>
</evidence>
<dbReference type="PIRSF" id="PIRSF017290">
    <property type="entry name" value="ROT1_prd"/>
    <property type="match status" value="1"/>
</dbReference>
<dbReference type="GO" id="GO:0006458">
    <property type="term" value="P:'de novo' protein folding"/>
    <property type="evidence" value="ECO:0007669"/>
    <property type="project" value="InterPro"/>
</dbReference>
<name>A0A6A6HZ94_9PLEO</name>
<evidence type="ECO:0000256" key="1">
    <source>
        <dbReference type="ARBA" id="ARBA00004115"/>
    </source>
</evidence>
<dbReference type="InterPro" id="IPR019623">
    <property type="entry name" value="Rot1"/>
</dbReference>
<organism evidence="13 14">
    <name type="scientific">Trematosphaeria pertusa</name>
    <dbReference type="NCBI Taxonomy" id="390896"/>
    <lineage>
        <taxon>Eukaryota</taxon>
        <taxon>Fungi</taxon>
        <taxon>Dikarya</taxon>
        <taxon>Ascomycota</taxon>
        <taxon>Pezizomycotina</taxon>
        <taxon>Dothideomycetes</taxon>
        <taxon>Pleosporomycetidae</taxon>
        <taxon>Pleosporales</taxon>
        <taxon>Massarineae</taxon>
        <taxon>Trematosphaeriaceae</taxon>
        <taxon>Trematosphaeria</taxon>
    </lineage>
</organism>
<evidence type="ECO:0000256" key="8">
    <source>
        <dbReference type="ARBA" id="ARBA00023136"/>
    </source>
</evidence>